<comment type="cofactor">
    <cofactor evidence="1">
        <name>Fe(3+)</name>
        <dbReference type="ChEBI" id="CHEBI:29034"/>
    </cofactor>
</comment>
<evidence type="ECO:0000313" key="10">
    <source>
        <dbReference type="Proteomes" id="UP000286351"/>
    </source>
</evidence>
<evidence type="ECO:0000259" key="7">
    <source>
        <dbReference type="Pfam" id="PF00775"/>
    </source>
</evidence>
<dbReference type="InterPro" id="IPR007535">
    <property type="entry name" value="Catechol_dOase_N"/>
</dbReference>
<dbReference type="Pfam" id="PF04444">
    <property type="entry name" value="Dioxygenase_N"/>
    <property type="match status" value="1"/>
</dbReference>
<dbReference type="PANTHER" id="PTHR33711:SF7">
    <property type="entry name" value="INTRADIOL RING-CLEAVAGE DIOXYGENASES DOMAIN-CONTAINING PROTEIN-RELATED"/>
    <property type="match status" value="1"/>
</dbReference>
<dbReference type="Proteomes" id="UP000286351">
    <property type="component" value="Unassembled WGS sequence"/>
</dbReference>
<evidence type="ECO:0000256" key="3">
    <source>
        <dbReference type="ARBA" id="ARBA00022723"/>
    </source>
</evidence>
<evidence type="ECO:0000256" key="4">
    <source>
        <dbReference type="ARBA" id="ARBA00022964"/>
    </source>
</evidence>
<dbReference type="Pfam" id="PF00775">
    <property type="entry name" value="Dioxygenase_C"/>
    <property type="match status" value="1"/>
</dbReference>
<dbReference type="EMBL" id="MOBO01000001">
    <property type="protein sequence ID" value="RON42299.1"/>
    <property type="molecule type" value="Genomic_DNA"/>
</dbReference>
<accession>A0A423JX70</accession>
<keyword evidence="4 9" id="KW-0223">Dioxygenase</keyword>
<dbReference type="GO" id="GO:0008199">
    <property type="term" value="F:ferric iron binding"/>
    <property type="evidence" value="ECO:0007669"/>
    <property type="project" value="InterPro"/>
</dbReference>
<evidence type="ECO:0000256" key="6">
    <source>
        <dbReference type="ARBA" id="ARBA00023004"/>
    </source>
</evidence>
<dbReference type="GO" id="GO:0009712">
    <property type="term" value="P:catechol-containing compound metabolic process"/>
    <property type="evidence" value="ECO:0007669"/>
    <property type="project" value="InterPro"/>
</dbReference>
<comment type="caution">
    <text evidence="9">The sequence shown here is derived from an EMBL/GenBank/DDBJ whole genome shotgun (WGS) entry which is preliminary data.</text>
</comment>
<keyword evidence="6" id="KW-0408">Iron</keyword>
<dbReference type="GO" id="GO:0018576">
    <property type="term" value="F:catechol 1,2-dioxygenase activity"/>
    <property type="evidence" value="ECO:0007669"/>
    <property type="project" value="InterPro"/>
</dbReference>
<reference evidence="9 10" key="1">
    <citation type="submission" date="2016-10" db="EMBL/GenBank/DDBJ databases">
        <title>Comparative genome analysis of multiple Pseudomonas spp. focuses on biocontrol and plant growth promoting traits.</title>
        <authorList>
            <person name="Tao X.-Y."/>
            <person name="Taylor C.G."/>
        </authorList>
    </citation>
    <scope>NUCLEOTIDE SEQUENCE [LARGE SCALE GENOMIC DNA]</scope>
    <source>
        <strain evidence="9 10">38D4</strain>
    </source>
</reference>
<comment type="similarity">
    <text evidence="2">Belongs to the intradiol ring-cleavage dioxygenase family.</text>
</comment>
<sequence length="298" mass="32632">MSDKIAGLTNDVIEQMANTPSPRLRQIMESAVRHLHAFASEVQLTPEEWITGIAFLTATGQMCNADRQEFILLSDTLGLSSLVNLLHDQDGVSQATESSVLGPFFRENAPSLDHGESIAKPGNGGIAVSYYGRIIDTDGNPIPDANIQIWQTDADGWYDIQLHGQEVMDMRGSFTSDSEGWYRARSVLPKSYPLPHDGPVRRMLTAQDRHGYRPAHIHFLVSAEGHKELVTALYLEGDPYLHSDTVFGVTTPKLIVTPSLDEIDPLSGLSSIRYDFKLATGTADAGRVGADVSKINVE</sequence>
<feature type="domain" description="Intradiol ring-cleavage dioxygenases" evidence="7">
    <location>
        <begin position="102"/>
        <end position="278"/>
    </location>
</feature>
<gene>
    <name evidence="9" type="ORF">BK664_01560</name>
</gene>
<dbReference type="SUPFAM" id="SSF49482">
    <property type="entry name" value="Aromatic compound dioxygenase"/>
    <property type="match status" value="1"/>
</dbReference>
<dbReference type="AlphaFoldDB" id="A0A423JX70"/>
<dbReference type="InterPro" id="IPR015889">
    <property type="entry name" value="Intradiol_dOase_core"/>
</dbReference>
<proteinExistence type="inferred from homology"/>
<evidence type="ECO:0000313" key="9">
    <source>
        <dbReference type="EMBL" id="RON42299.1"/>
    </source>
</evidence>
<dbReference type="InterPro" id="IPR050770">
    <property type="entry name" value="Intradiol_RC_Dioxygenase"/>
</dbReference>
<dbReference type="InterPro" id="IPR000627">
    <property type="entry name" value="Intradiol_dOase_C"/>
</dbReference>
<organism evidence="9 10">
    <name type="scientific">Pseudomonas brassicacearum</name>
    <dbReference type="NCBI Taxonomy" id="930166"/>
    <lineage>
        <taxon>Bacteria</taxon>
        <taxon>Pseudomonadati</taxon>
        <taxon>Pseudomonadota</taxon>
        <taxon>Gammaproteobacteria</taxon>
        <taxon>Pseudomonadales</taxon>
        <taxon>Pseudomonadaceae</taxon>
        <taxon>Pseudomonas</taxon>
    </lineage>
</organism>
<protein>
    <submittedName>
        <fullName evidence="9">Hydroxyquinol 1,2-dioxygenase</fullName>
    </submittedName>
</protein>
<evidence type="ECO:0000259" key="8">
    <source>
        <dbReference type="Pfam" id="PF04444"/>
    </source>
</evidence>
<feature type="domain" description="Catechol dioxygenase N-terminal" evidence="8">
    <location>
        <begin position="22"/>
        <end position="89"/>
    </location>
</feature>
<evidence type="ECO:0000256" key="2">
    <source>
        <dbReference type="ARBA" id="ARBA00007825"/>
    </source>
</evidence>
<keyword evidence="5" id="KW-0560">Oxidoreductase</keyword>
<dbReference type="RefSeq" id="WP_123364207.1">
    <property type="nucleotide sequence ID" value="NZ_MOBO01000001.1"/>
</dbReference>
<dbReference type="Gene3D" id="2.60.130.10">
    <property type="entry name" value="Aromatic compound dioxygenase"/>
    <property type="match status" value="1"/>
</dbReference>
<name>A0A423JX70_9PSED</name>
<dbReference type="PANTHER" id="PTHR33711">
    <property type="entry name" value="DIOXYGENASE, PUTATIVE (AFU_ORTHOLOGUE AFUA_2G02910)-RELATED"/>
    <property type="match status" value="1"/>
</dbReference>
<evidence type="ECO:0000256" key="1">
    <source>
        <dbReference type="ARBA" id="ARBA00001965"/>
    </source>
</evidence>
<evidence type="ECO:0000256" key="5">
    <source>
        <dbReference type="ARBA" id="ARBA00023002"/>
    </source>
</evidence>
<keyword evidence="3" id="KW-0479">Metal-binding</keyword>